<feature type="non-terminal residue" evidence="2">
    <location>
        <position position="296"/>
    </location>
</feature>
<dbReference type="EMBL" id="CAJVPY010011581">
    <property type="protein sequence ID" value="CAG8728149.1"/>
    <property type="molecule type" value="Genomic_DNA"/>
</dbReference>
<feature type="region of interest" description="Disordered" evidence="1">
    <location>
        <begin position="100"/>
        <end position="141"/>
    </location>
</feature>
<sequence>EALELRQLYRELRENKKKNQMIISKSTFNKDNLYVNDNVKENEINAMSKDSNNNTEEEYMSQTDENDLEEMIETEKSFAEAVQDVSTEFDEIQFNSLSQKTTDMMEINRNSEKQTTLKSTDQPDKDGFIPKSKNTEPKRLKSPITFKTRDNQRMATRLDYIFIEDQYVQNCTLTYMRFGNSDHLLVESELNFAKISLKAAYWKLNIKSLENAHITSAPSKAPESSINKQSKKITNLECKIACGEVNPNLELMVEQYKRKLQDELTNLANKWQIRSGACWLEEGEKSTKCFFMRYKL</sequence>
<accession>A0A9N9IA22</accession>
<evidence type="ECO:0000313" key="3">
    <source>
        <dbReference type="Proteomes" id="UP000789405"/>
    </source>
</evidence>
<evidence type="ECO:0000256" key="1">
    <source>
        <dbReference type="SAM" id="MobiDB-lite"/>
    </source>
</evidence>
<proteinExistence type="predicted"/>
<keyword evidence="3" id="KW-1185">Reference proteome</keyword>
<gene>
    <name evidence="2" type="ORF">DERYTH_LOCUS14883</name>
</gene>
<comment type="caution">
    <text evidence="2">The sequence shown here is derived from an EMBL/GenBank/DDBJ whole genome shotgun (WGS) entry which is preliminary data.</text>
</comment>
<organism evidence="2 3">
    <name type="scientific">Dentiscutata erythropus</name>
    <dbReference type="NCBI Taxonomy" id="1348616"/>
    <lineage>
        <taxon>Eukaryota</taxon>
        <taxon>Fungi</taxon>
        <taxon>Fungi incertae sedis</taxon>
        <taxon>Mucoromycota</taxon>
        <taxon>Glomeromycotina</taxon>
        <taxon>Glomeromycetes</taxon>
        <taxon>Diversisporales</taxon>
        <taxon>Gigasporaceae</taxon>
        <taxon>Dentiscutata</taxon>
    </lineage>
</organism>
<feature type="compositionally biased region" description="Basic and acidic residues" evidence="1">
    <location>
        <begin position="121"/>
        <end position="139"/>
    </location>
</feature>
<dbReference type="AlphaFoldDB" id="A0A9N9IA22"/>
<protein>
    <submittedName>
        <fullName evidence="2">17919_t:CDS:1</fullName>
    </submittedName>
</protein>
<dbReference type="OrthoDB" id="2282763at2759"/>
<dbReference type="Proteomes" id="UP000789405">
    <property type="component" value="Unassembled WGS sequence"/>
</dbReference>
<reference evidence="2" key="1">
    <citation type="submission" date="2021-06" db="EMBL/GenBank/DDBJ databases">
        <authorList>
            <person name="Kallberg Y."/>
            <person name="Tangrot J."/>
            <person name="Rosling A."/>
        </authorList>
    </citation>
    <scope>NUCLEOTIDE SEQUENCE</scope>
    <source>
        <strain evidence="2">MA453B</strain>
    </source>
</reference>
<evidence type="ECO:0000313" key="2">
    <source>
        <dbReference type="EMBL" id="CAG8728149.1"/>
    </source>
</evidence>
<name>A0A9N9IA22_9GLOM</name>